<dbReference type="GO" id="GO:0003677">
    <property type="term" value="F:DNA binding"/>
    <property type="evidence" value="ECO:0007669"/>
    <property type="project" value="InterPro"/>
</dbReference>
<sequence length="80" mass="9224">IRRLKIVSGQIRGLERMITEEEYCINIIRQSLAAKEALSSIEDLILRNHLTTHVAEQMQSGKKAKAVEEMLSVYRLSKRK</sequence>
<dbReference type="InterPro" id="IPR038390">
    <property type="entry name" value="Metal_Tscrpt_repr_sf"/>
</dbReference>
<proteinExistence type="predicted"/>
<evidence type="ECO:0000313" key="2">
    <source>
        <dbReference type="Proteomes" id="UP000176639"/>
    </source>
</evidence>
<dbReference type="AlphaFoldDB" id="A0A1F5B105"/>
<dbReference type="Gene3D" id="1.20.58.1000">
    <property type="entry name" value="Metal-sensitive repressor, helix protomer"/>
    <property type="match status" value="1"/>
</dbReference>
<dbReference type="GO" id="GO:0045892">
    <property type="term" value="P:negative regulation of DNA-templated transcription"/>
    <property type="evidence" value="ECO:0007669"/>
    <property type="project" value="UniProtKB-ARBA"/>
</dbReference>
<organism evidence="1 2">
    <name type="scientific">Candidatus Azambacteria bacterium RBG_16_47_10</name>
    <dbReference type="NCBI Taxonomy" id="1797292"/>
    <lineage>
        <taxon>Bacteria</taxon>
        <taxon>Candidatus Azamiibacteriota</taxon>
    </lineage>
</organism>
<evidence type="ECO:0000313" key="1">
    <source>
        <dbReference type="EMBL" id="OGD24291.1"/>
    </source>
</evidence>
<dbReference type="GO" id="GO:0046872">
    <property type="term" value="F:metal ion binding"/>
    <property type="evidence" value="ECO:0007669"/>
    <property type="project" value="InterPro"/>
</dbReference>
<protein>
    <recommendedName>
        <fullName evidence="3">Transcriptional regulator</fullName>
    </recommendedName>
</protein>
<name>A0A1F5B105_9BACT</name>
<dbReference type="InterPro" id="IPR003735">
    <property type="entry name" value="Metal_Tscrpt_repr"/>
</dbReference>
<accession>A0A1F5B105</accession>
<reference evidence="1 2" key="1">
    <citation type="journal article" date="2016" name="Nat. Commun.">
        <title>Thousands of microbial genomes shed light on interconnected biogeochemical processes in an aquifer system.</title>
        <authorList>
            <person name="Anantharaman K."/>
            <person name="Brown C.T."/>
            <person name="Hug L.A."/>
            <person name="Sharon I."/>
            <person name="Castelle C.J."/>
            <person name="Probst A.J."/>
            <person name="Thomas B.C."/>
            <person name="Singh A."/>
            <person name="Wilkins M.J."/>
            <person name="Karaoz U."/>
            <person name="Brodie E.L."/>
            <person name="Williams K.H."/>
            <person name="Hubbard S.S."/>
            <person name="Banfield J.F."/>
        </authorList>
    </citation>
    <scope>NUCLEOTIDE SEQUENCE [LARGE SCALE GENOMIC DNA]</scope>
</reference>
<evidence type="ECO:0008006" key="3">
    <source>
        <dbReference type="Google" id="ProtNLM"/>
    </source>
</evidence>
<dbReference type="Pfam" id="PF02583">
    <property type="entry name" value="Trns_repr_metal"/>
    <property type="match status" value="1"/>
</dbReference>
<dbReference type="EMBL" id="MEYI01000007">
    <property type="protein sequence ID" value="OGD24291.1"/>
    <property type="molecule type" value="Genomic_DNA"/>
</dbReference>
<comment type="caution">
    <text evidence="1">The sequence shown here is derived from an EMBL/GenBank/DDBJ whole genome shotgun (WGS) entry which is preliminary data.</text>
</comment>
<feature type="non-terminal residue" evidence="1">
    <location>
        <position position="1"/>
    </location>
</feature>
<dbReference type="PANTHER" id="PTHR33677">
    <property type="entry name" value="TRANSCRIPTIONAL REPRESSOR FRMR-RELATED"/>
    <property type="match status" value="1"/>
</dbReference>
<dbReference type="Proteomes" id="UP000176639">
    <property type="component" value="Unassembled WGS sequence"/>
</dbReference>
<gene>
    <name evidence="1" type="ORF">A2Z10_02710</name>
</gene>